<name>A0ABU8C1V3_9GAMM</name>
<comment type="caution">
    <text evidence="1">The sequence shown here is derived from an EMBL/GenBank/DDBJ whole genome shotgun (WGS) entry which is preliminary data.</text>
</comment>
<keyword evidence="2" id="KW-1185">Reference proteome</keyword>
<dbReference type="Proteomes" id="UP001375382">
    <property type="component" value="Unassembled WGS sequence"/>
</dbReference>
<dbReference type="EMBL" id="JALAAR010000001">
    <property type="protein sequence ID" value="MEH8015829.1"/>
    <property type="molecule type" value="Genomic_DNA"/>
</dbReference>
<dbReference type="Pfam" id="PF07963">
    <property type="entry name" value="N_methyl"/>
    <property type="match status" value="1"/>
</dbReference>
<gene>
    <name evidence="1" type="ORF">MN202_01170</name>
</gene>
<reference evidence="1 2" key="1">
    <citation type="journal article" date="2023" name="Ecotoxicol. Environ. Saf.">
        <title>Mercury remediation potential of mercury-resistant strain Rheinheimera metallidurans sp. nov. isolated from a municipal waste dumping site.</title>
        <authorList>
            <person name="Yadav V."/>
            <person name="Manjhi A."/>
            <person name="Vadakedath N."/>
        </authorList>
    </citation>
    <scope>NUCLEOTIDE SEQUENCE [LARGE SCALE GENOMIC DNA]</scope>
    <source>
        <strain evidence="1 2">E-49</strain>
    </source>
</reference>
<dbReference type="InterPro" id="IPR012902">
    <property type="entry name" value="N_methyl_site"/>
</dbReference>
<evidence type="ECO:0000313" key="1">
    <source>
        <dbReference type="EMBL" id="MEH8015829.1"/>
    </source>
</evidence>
<proteinExistence type="predicted"/>
<dbReference type="RefSeq" id="WP_335734249.1">
    <property type="nucleotide sequence ID" value="NZ_JALAAR010000001.1"/>
</dbReference>
<evidence type="ECO:0000313" key="2">
    <source>
        <dbReference type="Proteomes" id="UP001375382"/>
    </source>
</evidence>
<accession>A0ABU8C1V3</accession>
<dbReference type="PROSITE" id="PS00409">
    <property type="entry name" value="PROKAR_NTER_METHYL"/>
    <property type="match status" value="1"/>
</dbReference>
<organism evidence="1 2">
    <name type="scientific">Rheinheimera muenzenbergensis</name>
    <dbReference type="NCBI Taxonomy" id="1193628"/>
    <lineage>
        <taxon>Bacteria</taxon>
        <taxon>Pseudomonadati</taxon>
        <taxon>Pseudomonadota</taxon>
        <taxon>Gammaproteobacteria</taxon>
        <taxon>Chromatiales</taxon>
        <taxon>Chromatiaceae</taxon>
        <taxon>Rheinheimera</taxon>
    </lineage>
</organism>
<sequence length="140" mass="15576">MNKSRGLTLVEVLVAAVILFAALSLSALTIQSLRQNSAQAEKIVKTLQPARMITLSIQQQIRNRPEETMSGAGELGEVSYTWQASVISKGSAPQSFDVDTGSVIVPPERFWLYQVELELHYAGRTEQLQFKELAWLPLVF</sequence>
<protein>
    <submittedName>
        <fullName evidence="1">Type II secretion system GspH family protein</fullName>
    </submittedName>
</protein>